<sequence>MTSSTTSSPRVAGRQCMNLESGPAKSIISMVTWYLG</sequence>
<dbReference type="EMBL" id="CACRTT010000007">
    <property type="protein sequence ID" value="VYT83396.1"/>
    <property type="molecule type" value="Genomic_DNA"/>
</dbReference>
<reference evidence="1" key="1">
    <citation type="submission" date="2019-11" db="EMBL/GenBank/DDBJ databases">
        <authorList>
            <person name="Feng L."/>
        </authorList>
    </citation>
    <scope>NUCLEOTIDE SEQUENCE</scope>
    <source>
        <strain evidence="1">ElentaLFYP107</strain>
    </source>
</reference>
<protein>
    <submittedName>
        <fullName evidence="1">Uncharacterized protein</fullName>
    </submittedName>
</protein>
<accession>A0A6N3A005</accession>
<proteinExistence type="predicted"/>
<evidence type="ECO:0000313" key="1">
    <source>
        <dbReference type="EMBL" id="VYT83396.1"/>
    </source>
</evidence>
<gene>
    <name evidence="1" type="ORF">ELLFYP107_01668</name>
</gene>
<organism evidence="1">
    <name type="scientific">Eggerthella lenta</name>
    <name type="common">Eubacterium lentum</name>
    <dbReference type="NCBI Taxonomy" id="84112"/>
    <lineage>
        <taxon>Bacteria</taxon>
        <taxon>Bacillati</taxon>
        <taxon>Actinomycetota</taxon>
        <taxon>Coriobacteriia</taxon>
        <taxon>Eggerthellales</taxon>
        <taxon>Eggerthellaceae</taxon>
        <taxon>Eggerthella</taxon>
    </lineage>
</organism>
<name>A0A6N3A005_EGGLN</name>
<dbReference type="AlphaFoldDB" id="A0A6N3A005"/>